<evidence type="ECO:0000256" key="1">
    <source>
        <dbReference type="SAM" id="Coils"/>
    </source>
</evidence>
<evidence type="ECO:0000313" key="2">
    <source>
        <dbReference type="EMBL" id="PAU79973.1"/>
    </source>
</evidence>
<feature type="coiled-coil region" evidence="1">
    <location>
        <begin position="37"/>
        <end position="71"/>
    </location>
</feature>
<feature type="non-terminal residue" evidence="2">
    <location>
        <position position="1"/>
    </location>
</feature>
<dbReference type="AlphaFoldDB" id="A0A2A2F602"/>
<dbReference type="InterPro" id="IPR058289">
    <property type="entry name" value="DUF7983"/>
</dbReference>
<organism evidence="2 3">
    <name type="scientific">Halorubrum salipaludis</name>
    <dbReference type="NCBI Taxonomy" id="2032630"/>
    <lineage>
        <taxon>Archaea</taxon>
        <taxon>Methanobacteriati</taxon>
        <taxon>Methanobacteriota</taxon>
        <taxon>Stenosarchaea group</taxon>
        <taxon>Halobacteria</taxon>
        <taxon>Halobacteriales</taxon>
        <taxon>Haloferacaceae</taxon>
        <taxon>Halorubrum</taxon>
    </lineage>
</organism>
<sequence length="84" mass="9391">DDALEVTSLSESDVYDIEESEYVRKADVDEDMKETRLQGLKDQLAGADEDTTELQAEIEELEQRITELTSFDSGTSFHTRSTGG</sequence>
<dbReference type="Proteomes" id="UP000218083">
    <property type="component" value="Unassembled WGS sequence"/>
</dbReference>
<dbReference type="EMBL" id="NSKC01000014">
    <property type="protein sequence ID" value="PAU79973.1"/>
    <property type="molecule type" value="Genomic_DNA"/>
</dbReference>
<protein>
    <submittedName>
        <fullName evidence="2">Uncharacterized protein</fullName>
    </submittedName>
</protein>
<name>A0A2A2F602_9EURY</name>
<gene>
    <name evidence="2" type="ORF">CK500_16000</name>
</gene>
<reference evidence="2 3" key="1">
    <citation type="submission" date="2017-08" db="EMBL/GenBank/DDBJ databases">
        <title>The strain WRN001 was isolated from Binhai saline alkaline soil, Tianjin, China.</title>
        <authorList>
            <person name="Liu D."/>
            <person name="Zhang G."/>
        </authorList>
    </citation>
    <scope>NUCLEOTIDE SEQUENCE [LARGE SCALE GENOMIC DNA]</scope>
    <source>
        <strain evidence="2 3">WN019</strain>
    </source>
</reference>
<accession>A0A2A2F602</accession>
<proteinExistence type="predicted"/>
<dbReference type="Pfam" id="PF25943">
    <property type="entry name" value="DUF7983"/>
    <property type="match status" value="1"/>
</dbReference>
<evidence type="ECO:0000313" key="3">
    <source>
        <dbReference type="Proteomes" id="UP000218083"/>
    </source>
</evidence>
<comment type="caution">
    <text evidence="2">The sequence shown here is derived from an EMBL/GenBank/DDBJ whole genome shotgun (WGS) entry which is preliminary data.</text>
</comment>
<keyword evidence="1" id="KW-0175">Coiled coil</keyword>
<keyword evidence="3" id="KW-1185">Reference proteome</keyword>